<keyword evidence="2" id="KW-0472">Membrane</keyword>
<dbReference type="RefSeq" id="WP_204962834.1">
    <property type="nucleotide sequence ID" value="NZ_BAAAUR010000002.1"/>
</dbReference>
<evidence type="ECO:0000256" key="2">
    <source>
        <dbReference type="SAM" id="Phobius"/>
    </source>
</evidence>
<dbReference type="EMBL" id="BSER01000001">
    <property type="protein sequence ID" value="GLJ94317.1"/>
    <property type="molecule type" value="Genomic_DNA"/>
</dbReference>
<feature type="region of interest" description="Disordered" evidence="1">
    <location>
        <begin position="45"/>
        <end position="87"/>
    </location>
</feature>
<keyword evidence="2" id="KW-0812">Transmembrane</keyword>
<gene>
    <name evidence="3" type="ORF">GCM10017591_03780</name>
</gene>
<organism evidence="3 4">
    <name type="scientific">Microbacterium dextranolyticum</name>
    <dbReference type="NCBI Taxonomy" id="36806"/>
    <lineage>
        <taxon>Bacteria</taxon>
        <taxon>Bacillati</taxon>
        <taxon>Actinomycetota</taxon>
        <taxon>Actinomycetes</taxon>
        <taxon>Micrococcales</taxon>
        <taxon>Microbacteriaceae</taxon>
        <taxon>Microbacterium</taxon>
    </lineage>
</organism>
<reference evidence="3" key="1">
    <citation type="journal article" date="2014" name="Int. J. Syst. Evol. Microbiol.">
        <title>Complete genome sequence of Corynebacterium casei LMG S-19264T (=DSM 44701T), isolated from a smear-ripened cheese.</title>
        <authorList>
            <consortium name="US DOE Joint Genome Institute (JGI-PGF)"/>
            <person name="Walter F."/>
            <person name="Albersmeier A."/>
            <person name="Kalinowski J."/>
            <person name="Ruckert C."/>
        </authorList>
    </citation>
    <scope>NUCLEOTIDE SEQUENCE</scope>
    <source>
        <strain evidence="3">VKM Ac-1940</strain>
    </source>
</reference>
<comment type="caution">
    <text evidence="3">The sequence shown here is derived from an EMBL/GenBank/DDBJ whole genome shotgun (WGS) entry which is preliminary data.</text>
</comment>
<evidence type="ECO:0000256" key="1">
    <source>
        <dbReference type="SAM" id="MobiDB-lite"/>
    </source>
</evidence>
<evidence type="ECO:0000313" key="4">
    <source>
        <dbReference type="Proteomes" id="UP001142291"/>
    </source>
</evidence>
<evidence type="ECO:0000313" key="3">
    <source>
        <dbReference type="EMBL" id="GLJ94317.1"/>
    </source>
</evidence>
<dbReference type="Proteomes" id="UP001142291">
    <property type="component" value="Unassembled WGS sequence"/>
</dbReference>
<name>A0A9W6HK54_9MICO</name>
<feature type="transmembrane region" description="Helical" evidence="2">
    <location>
        <begin position="12"/>
        <end position="39"/>
    </location>
</feature>
<keyword evidence="2" id="KW-1133">Transmembrane helix</keyword>
<protein>
    <submittedName>
        <fullName evidence="3">Uncharacterized protein</fullName>
    </submittedName>
</protein>
<accession>A0A9W6HK54</accession>
<proteinExistence type="predicted"/>
<keyword evidence="4" id="KW-1185">Reference proteome</keyword>
<dbReference type="SUPFAM" id="SSF110296">
    <property type="entry name" value="Oligoxyloglucan reducing end-specific cellobiohydrolase"/>
    <property type="match status" value="1"/>
</dbReference>
<feature type="compositionally biased region" description="Low complexity" evidence="1">
    <location>
        <begin position="69"/>
        <end position="87"/>
    </location>
</feature>
<reference evidence="3" key="2">
    <citation type="submission" date="2023-01" db="EMBL/GenBank/DDBJ databases">
        <authorList>
            <person name="Sun Q."/>
            <person name="Evtushenko L."/>
        </authorList>
    </citation>
    <scope>NUCLEOTIDE SEQUENCE</scope>
    <source>
        <strain evidence="3">VKM Ac-1940</strain>
    </source>
</reference>
<sequence>MARPGADRRLSATRGGAITVAVAVIVLAIVVGALSVLALRQVRPASDAPSYQAPTSSVTPRTPTPHPTPTASHPQPSPSASATARPAAAPGAAERFLAIGADALWRATAGTCGGTAPVIEHSADGGATWQNVTPAAQPLAQVRGLTAISPHAAGIVADLGAACQTTTVRTYTDGQFWEPYPAQFGAESYAHTDGSVTLAGRTAATPCAEPWGLRVASDGTAGLICDGTAYVRSSGGWTALTMTAHALAATRGSVVVAHTDASCAGVRVTAYEPDARDLGCVETDPTQPVALDLTSTGAIVWTGDRTVRLG</sequence>
<dbReference type="AlphaFoldDB" id="A0A9W6HK54"/>